<dbReference type="EMBL" id="UINC01092303">
    <property type="protein sequence ID" value="SVC45768.1"/>
    <property type="molecule type" value="Genomic_DNA"/>
</dbReference>
<reference evidence="1" key="1">
    <citation type="submission" date="2018-05" db="EMBL/GenBank/DDBJ databases">
        <authorList>
            <person name="Lanie J.A."/>
            <person name="Ng W.-L."/>
            <person name="Kazmierczak K.M."/>
            <person name="Andrzejewski T.M."/>
            <person name="Davidsen T.M."/>
            <person name="Wayne K.J."/>
            <person name="Tettelin H."/>
            <person name="Glass J.I."/>
            <person name="Rusch D."/>
            <person name="Podicherti R."/>
            <person name="Tsui H.-C.T."/>
            <person name="Winkler M.E."/>
        </authorList>
    </citation>
    <scope>NUCLEOTIDE SEQUENCE</scope>
</reference>
<evidence type="ECO:0008006" key="2">
    <source>
        <dbReference type="Google" id="ProtNLM"/>
    </source>
</evidence>
<proteinExistence type="predicted"/>
<name>A0A382MB49_9ZZZZ</name>
<gene>
    <name evidence="1" type="ORF">METZ01_LOCUS298622</name>
</gene>
<dbReference type="AlphaFoldDB" id="A0A382MB49"/>
<accession>A0A382MB49</accession>
<evidence type="ECO:0000313" key="1">
    <source>
        <dbReference type="EMBL" id="SVC45768.1"/>
    </source>
</evidence>
<sequence>MSAEVFISYAAKDRERVLGLVKRLRDA</sequence>
<feature type="non-terminal residue" evidence="1">
    <location>
        <position position="27"/>
    </location>
</feature>
<organism evidence="1">
    <name type="scientific">marine metagenome</name>
    <dbReference type="NCBI Taxonomy" id="408172"/>
    <lineage>
        <taxon>unclassified sequences</taxon>
        <taxon>metagenomes</taxon>
        <taxon>ecological metagenomes</taxon>
    </lineage>
</organism>
<protein>
    <recommendedName>
        <fullName evidence="2">TIR domain-containing protein</fullName>
    </recommendedName>
</protein>